<dbReference type="GO" id="GO:0009073">
    <property type="term" value="P:aromatic amino acid family biosynthetic process"/>
    <property type="evidence" value="ECO:0007669"/>
    <property type="project" value="InterPro"/>
</dbReference>
<keyword evidence="6" id="KW-1185">Reference proteome</keyword>
<feature type="binding site" evidence="3">
    <location>
        <position position="350"/>
    </location>
    <ligand>
        <name>Mn(2+)</name>
        <dbReference type="ChEBI" id="CHEBI:29035"/>
    </ligand>
</feature>
<dbReference type="EC" id="2.5.1.54" evidence="4"/>
<dbReference type="Pfam" id="PF01474">
    <property type="entry name" value="DAHP_synth_2"/>
    <property type="match status" value="1"/>
</dbReference>
<dbReference type="InterPro" id="IPR013785">
    <property type="entry name" value="Aldolase_TIM"/>
</dbReference>
<comment type="similarity">
    <text evidence="1 4">Belongs to the class-II DAHP synthase family.</text>
</comment>
<feature type="binding site" evidence="3">
    <location>
        <position position="287"/>
    </location>
    <ligand>
        <name>phosphoenolpyruvate</name>
        <dbReference type="ChEBI" id="CHEBI:58702"/>
    </ligand>
</feature>
<evidence type="ECO:0000313" key="5">
    <source>
        <dbReference type="EMBL" id="KTD24471.1"/>
    </source>
</evidence>
<dbReference type="STRING" id="466.Lmac_2558"/>
<evidence type="ECO:0000313" key="6">
    <source>
        <dbReference type="Proteomes" id="UP000054908"/>
    </source>
</evidence>
<gene>
    <name evidence="5" type="primary">dhs1</name>
    <name evidence="5" type="ORF">Lmac_2558</name>
</gene>
<dbReference type="AlphaFoldDB" id="A0A0W0VW12"/>
<comment type="caution">
    <text evidence="5">The sequence shown here is derived from an EMBL/GenBank/DDBJ whole genome shotgun (WGS) entry which is preliminary data.</text>
</comment>
<dbReference type="Proteomes" id="UP000054908">
    <property type="component" value="Unassembled WGS sequence"/>
</dbReference>
<dbReference type="Gene3D" id="3.20.20.70">
    <property type="entry name" value="Aldolase class I"/>
    <property type="match status" value="1"/>
</dbReference>
<feature type="binding site" evidence="3">
    <location>
        <position position="318"/>
    </location>
    <ligand>
        <name>phosphoenolpyruvate</name>
        <dbReference type="ChEBI" id="CHEBI:58702"/>
    </ligand>
</feature>
<dbReference type="SUPFAM" id="SSF51569">
    <property type="entry name" value="Aldolase"/>
    <property type="match status" value="1"/>
</dbReference>
<feature type="binding site" evidence="3">
    <location>
        <position position="68"/>
    </location>
    <ligand>
        <name>Mn(2+)</name>
        <dbReference type="ChEBI" id="CHEBI:29035"/>
    </ligand>
</feature>
<feature type="binding site" evidence="3">
    <location>
        <position position="107"/>
    </location>
    <ligand>
        <name>phosphoenolpyruvate</name>
        <dbReference type="ChEBI" id="CHEBI:58702"/>
    </ligand>
</feature>
<proteinExistence type="inferred from homology"/>
<feature type="binding site" evidence="3">
    <location>
        <position position="422"/>
    </location>
    <ligand>
        <name>Mn(2+)</name>
        <dbReference type="ChEBI" id="CHEBI:29035"/>
    </ligand>
</feature>
<dbReference type="PANTHER" id="PTHR21337:SF0">
    <property type="entry name" value="PHOSPHO-2-DEHYDRO-3-DEOXYHEPTONATE ALDOLASE"/>
    <property type="match status" value="1"/>
</dbReference>
<protein>
    <recommendedName>
        <fullName evidence="4">Phospho-2-dehydro-3-deoxyheptonate aldolase</fullName>
        <ecNumber evidence="4">2.5.1.54</ecNumber>
    </recommendedName>
</protein>
<comment type="catalytic activity">
    <reaction evidence="4">
        <text>D-erythrose 4-phosphate + phosphoenolpyruvate + H2O = 7-phospho-2-dehydro-3-deoxy-D-arabino-heptonate + phosphate</text>
        <dbReference type="Rhea" id="RHEA:14717"/>
        <dbReference type="ChEBI" id="CHEBI:15377"/>
        <dbReference type="ChEBI" id="CHEBI:16897"/>
        <dbReference type="ChEBI" id="CHEBI:43474"/>
        <dbReference type="ChEBI" id="CHEBI:58394"/>
        <dbReference type="ChEBI" id="CHEBI:58702"/>
        <dbReference type="EC" id="2.5.1.54"/>
    </reaction>
</comment>
<keyword evidence="2 4" id="KW-0808">Transferase</keyword>
<evidence type="ECO:0000256" key="2">
    <source>
        <dbReference type="ARBA" id="ARBA00022679"/>
    </source>
</evidence>
<dbReference type="OrthoDB" id="9766852at2"/>
<evidence type="ECO:0000256" key="3">
    <source>
        <dbReference type="PIRSR" id="PIRSR602480-1"/>
    </source>
</evidence>
<organism evidence="5 6">
    <name type="scientific">Legionella maceachernii</name>
    <dbReference type="NCBI Taxonomy" id="466"/>
    <lineage>
        <taxon>Bacteria</taxon>
        <taxon>Pseudomonadati</taxon>
        <taxon>Pseudomonadota</taxon>
        <taxon>Gammaproteobacteria</taxon>
        <taxon>Legionellales</taxon>
        <taxon>Legionellaceae</taxon>
        <taxon>Legionella</taxon>
    </lineage>
</organism>
<comment type="cofactor">
    <cofactor evidence="3">
        <name>Mn(2+)</name>
        <dbReference type="ChEBI" id="CHEBI:29035"/>
    </cofactor>
    <cofactor evidence="3">
        <name>Co(2+)</name>
        <dbReference type="ChEBI" id="CHEBI:48828"/>
    </cofactor>
    <cofactor evidence="3">
        <name>Cd(2+)</name>
        <dbReference type="ChEBI" id="CHEBI:48775"/>
    </cofactor>
    <text evidence="3">Binds 1 divalent cation per subunit. The enzyme is active with manganese, cobalt or cadmium ions.</text>
</comment>
<keyword evidence="3" id="KW-0464">Manganese</keyword>
<reference evidence="5 6" key="1">
    <citation type="submission" date="2015-11" db="EMBL/GenBank/DDBJ databases">
        <title>Genomic analysis of 38 Legionella species identifies large and diverse effector repertoires.</title>
        <authorList>
            <person name="Burstein D."/>
            <person name="Amaro F."/>
            <person name="Zusman T."/>
            <person name="Lifshitz Z."/>
            <person name="Cohen O."/>
            <person name="Gilbert J.A."/>
            <person name="Pupko T."/>
            <person name="Shuman H.A."/>
            <person name="Segal G."/>
        </authorList>
    </citation>
    <scope>NUCLEOTIDE SEQUENCE [LARGE SCALE GENOMIC DNA]</scope>
    <source>
        <strain evidence="5 6">PX-1-G2-E2</strain>
    </source>
</reference>
<keyword evidence="3" id="KW-0104">Cadmium</keyword>
<dbReference type="GO" id="GO:0003849">
    <property type="term" value="F:3-deoxy-7-phosphoheptulonate synthase activity"/>
    <property type="evidence" value="ECO:0007669"/>
    <property type="project" value="UniProtKB-EC"/>
</dbReference>
<evidence type="ECO:0000256" key="4">
    <source>
        <dbReference type="RuleBase" id="RU363071"/>
    </source>
</evidence>
<name>A0A0W0VW12_9GAMM</name>
<dbReference type="RefSeq" id="WP_058453252.1">
    <property type="nucleotide sequence ID" value="NZ_CAAAIB010000002.1"/>
</dbReference>
<evidence type="ECO:0000256" key="1">
    <source>
        <dbReference type="ARBA" id="ARBA00008911"/>
    </source>
</evidence>
<feature type="binding site" evidence="3">
    <location>
        <position position="392"/>
    </location>
    <ligand>
        <name>Mn(2+)</name>
        <dbReference type="ChEBI" id="CHEBI:29035"/>
    </ligand>
</feature>
<keyword evidence="3" id="KW-0170">Cobalt</keyword>
<dbReference type="PATRIC" id="fig|466.6.peg.2729"/>
<sequence length="443" mass="50245">MRAWSLTSWQQFSYEQAATYPDQNQLERVVEQLSQLPPLVTSGEVKNLKRAIAKAGRGEAFILQGGDCAESFSDCRSDIISNKLKILLQMSLILIYGMRKPIVRIGRIAGQYAKPRSSDQETINGVTLPSYRGDLINSQQFDAASRLPNPKLMLQGYSCAAMTLNFVRALLDGGFADLNYPQRWDLRFVEHSPQADEYHDMVRSLTESLEFIEAIDGFRSSNLNKVDFYTSHEALHLHYEQALTRHLHDGLWYDLSAHLPWIGMRTAKVDSAHVEFFRGVQNPIGIKVGPNATKEWLKEIIQILNPEHQEGRLLLITRLGAKQIDKLLPPLIDIVRETKCPVTWSCDPMHGNTETTADGIKTRHFDNILSELRQAVKIHHEMSSYLGGVHFELTGDNVTECIGGARGLNEDDLKHAYRSLVDPRLNYEQSLEMAIQLTREFKT</sequence>
<accession>A0A0W0VW12</accession>
<dbReference type="InterPro" id="IPR002480">
    <property type="entry name" value="DAHP_synth_2"/>
</dbReference>
<dbReference type="PANTHER" id="PTHR21337">
    <property type="entry name" value="PHOSPHO-2-DEHYDRO-3-DEOXYHEPTONATE ALDOLASE 1, 2"/>
    <property type="match status" value="1"/>
</dbReference>
<dbReference type="EMBL" id="LNYL01000050">
    <property type="protein sequence ID" value="KTD24471.1"/>
    <property type="molecule type" value="Genomic_DNA"/>
</dbReference>